<dbReference type="RefSeq" id="WP_191804185.1">
    <property type="nucleotide sequence ID" value="NZ_JACSPN010000022.1"/>
</dbReference>
<evidence type="ECO:0000313" key="10">
    <source>
        <dbReference type="Proteomes" id="UP000822993"/>
    </source>
</evidence>
<dbReference type="EC" id="2.7.1.176" evidence="2"/>
<dbReference type="AlphaFoldDB" id="A0A9D5YZW5"/>
<dbReference type="InterPro" id="IPR010488">
    <property type="entry name" value="Zeta_toxin_domain"/>
</dbReference>
<evidence type="ECO:0000259" key="8">
    <source>
        <dbReference type="Pfam" id="PF06414"/>
    </source>
</evidence>
<evidence type="ECO:0000256" key="7">
    <source>
        <dbReference type="SAM" id="MobiDB-lite"/>
    </source>
</evidence>
<dbReference type="Gene3D" id="3.40.50.300">
    <property type="entry name" value="P-loop containing nucleotide triphosphate hydrolases"/>
    <property type="match status" value="1"/>
</dbReference>
<feature type="domain" description="Zeta toxin" evidence="8">
    <location>
        <begin position="2"/>
        <end position="76"/>
    </location>
</feature>
<evidence type="ECO:0000256" key="2">
    <source>
        <dbReference type="ARBA" id="ARBA00011963"/>
    </source>
</evidence>
<name>A0A9D5YZW5_9CELL</name>
<accession>A0A9D5YZW5</accession>
<organism evidence="9 10">
    <name type="scientific">Oerskovia douganii</name>
    <dbReference type="NCBI Taxonomy" id="2762210"/>
    <lineage>
        <taxon>Bacteria</taxon>
        <taxon>Bacillati</taxon>
        <taxon>Actinomycetota</taxon>
        <taxon>Actinomycetes</taxon>
        <taxon>Micrococcales</taxon>
        <taxon>Cellulomonadaceae</taxon>
        <taxon>Oerskovia</taxon>
    </lineage>
</organism>
<dbReference type="Proteomes" id="UP000822993">
    <property type="component" value="Unassembled WGS sequence"/>
</dbReference>
<reference evidence="9 10" key="1">
    <citation type="submission" date="2020-08" db="EMBL/GenBank/DDBJ databases">
        <title>A Genomic Blueprint of the Chicken Gut Microbiome.</title>
        <authorList>
            <person name="Gilroy R."/>
            <person name="Ravi A."/>
            <person name="Getino M."/>
            <person name="Pursley I."/>
            <person name="Horton D.L."/>
            <person name="Alikhan N.-F."/>
            <person name="Baker D."/>
            <person name="Gharbi K."/>
            <person name="Hall N."/>
            <person name="Watson M."/>
            <person name="Adriaenssens E.M."/>
            <person name="Foster-Nyarko E."/>
            <person name="Jarju S."/>
            <person name="Secka A."/>
            <person name="Antonio M."/>
            <person name="Oren A."/>
            <person name="Chaudhuri R."/>
            <person name="La Ragione R.M."/>
            <person name="Hildebrand F."/>
            <person name="Pallen M.J."/>
        </authorList>
    </citation>
    <scope>NUCLEOTIDE SEQUENCE [LARGE SCALE GENOMIC DNA]</scope>
    <source>
        <strain evidence="9 10">Sa1BUA8</strain>
    </source>
</reference>
<comment type="similarity">
    <text evidence="1">Belongs to the zeta toxin family.</text>
</comment>
<keyword evidence="10" id="KW-1185">Reference proteome</keyword>
<feature type="compositionally biased region" description="Polar residues" evidence="7">
    <location>
        <begin position="134"/>
        <end position="149"/>
    </location>
</feature>
<proteinExistence type="inferred from homology"/>
<feature type="region of interest" description="Disordered" evidence="7">
    <location>
        <begin position="134"/>
        <end position="164"/>
    </location>
</feature>
<dbReference type="EMBL" id="JACSPN010000022">
    <property type="protein sequence ID" value="MBE7701590.1"/>
    <property type="molecule type" value="Genomic_DNA"/>
</dbReference>
<dbReference type="GO" id="GO:0005524">
    <property type="term" value="F:ATP binding"/>
    <property type="evidence" value="ECO:0007669"/>
    <property type="project" value="UniProtKB-KW"/>
</dbReference>
<evidence type="ECO:0000256" key="3">
    <source>
        <dbReference type="ARBA" id="ARBA00022741"/>
    </source>
</evidence>
<evidence type="ECO:0000256" key="5">
    <source>
        <dbReference type="ARBA" id="ARBA00032897"/>
    </source>
</evidence>
<dbReference type="InterPro" id="IPR027417">
    <property type="entry name" value="P-loop_NTPase"/>
</dbReference>
<evidence type="ECO:0000256" key="4">
    <source>
        <dbReference type="ARBA" id="ARBA00022840"/>
    </source>
</evidence>
<keyword evidence="3" id="KW-0547">Nucleotide-binding</keyword>
<sequence>MIDSVLSKPAPAVELGEKLATAGYEVEVVDLEVPHELSQARIAQRWRQSYEGAVVTGEELGGRWVPSVYARDVFNGPDGRSRSQESAAALAASCPAMVRYRRFWTEAEYTPMRVENDKGRSQRAGELIDHSLITARTRSATSFGTSTRPTPHRSIARGPQTERE</sequence>
<evidence type="ECO:0000313" key="9">
    <source>
        <dbReference type="EMBL" id="MBE7701590.1"/>
    </source>
</evidence>
<keyword evidence="4" id="KW-0067">ATP-binding</keyword>
<comment type="catalytic activity">
    <reaction evidence="6">
        <text>UDP-N-acetyl-alpha-D-glucosamine + ATP = UDP-N-acetyl-alpha-D-glucosamine 3'-phosphate + ADP + H(+)</text>
        <dbReference type="Rhea" id="RHEA:32671"/>
        <dbReference type="ChEBI" id="CHEBI:15378"/>
        <dbReference type="ChEBI" id="CHEBI:30616"/>
        <dbReference type="ChEBI" id="CHEBI:57705"/>
        <dbReference type="ChEBI" id="CHEBI:64353"/>
        <dbReference type="ChEBI" id="CHEBI:456216"/>
        <dbReference type="EC" id="2.7.1.176"/>
    </reaction>
</comment>
<comment type="caution">
    <text evidence="9">The sequence shown here is derived from an EMBL/GenBank/DDBJ whole genome shotgun (WGS) entry which is preliminary data.</text>
</comment>
<gene>
    <name evidence="9" type="ORF">H9623_14960</name>
</gene>
<protein>
    <recommendedName>
        <fullName evidence="5">UDP-N-acetylglucosamine kinase</fullName>
        <ecNumber evidence="2">2.7.1.176</ecNumber>
    </recommendedName>
    <alternativeName>
        <fullName evidence="5">UDP-N-acetylglucosamine kinase</fullName>
    </alternativeName>
</protein>
<dbReference type="GO" id="GO:0016301">
    <property type="term" value="F:kinase activity"/>
    <property type="evidence" value="ECO:0007669"/>
    <property type="project" value="InterPro"/>
</dbReference>
<dbReference type="Pfam" id="PF06414">
    <property type="entry name" value="Zeta_toxin"/>
    <property type="match status" value="1"/>
</dbReference>
<evidence type="ECO:0000256" key="1">
    <source>
        <dbReference type="ARBA" id="ARBA00009104"/>
    </source>
</evidence>
<evidence type="ECO:0000256" key="6">
    <source>
        <dbReference type="ARBA" id="ARBA00048178"/>
    </source>
</evidence>